<reference evidence="5 6" key="1">
    <citation type="submission" date="2019-05" db="EMBL/GenBank/DDBJ databases">
        <title>Mycolicibacterium sphagni ENV482 genome assembly.</title>
        <authorList>
            <person name="Chen W."/>
            <person name="Faulkner N.W."/>
            <person name="Hyman M.R."/>
        </authorList>
    </citation>
    <scope>NUCLEOTIDE SEQUENCE [LARGE SCALE GENOMIC DNA]</scope>
    <source>
        <strain evidence="5 6">ENV482</strain>
    </source>
</reference>
<protein>
    <submittedName>
        <fullName evidence="5">TetR/AcrR family transcriptional regulator</fullName>
    </submittedName>
</protein>
<sequence>MHKPAAVRRQEIIDAAAVEFAENGLAGTRLEAVAARAGVSHPRIVQIFGSKRQLFLDVVTWVFDRVTEAFIDSPGVQQEQSEPGLVALGDAYRRLLQRDRTIALVMLHAYAAAGDVVVRQQVAARYLALQHKVTDLTGADEMGVRTFFATGLLVTVSTALALPDRRTDAQWGSWLLELVTPASAGRS</sequence>
<keyword evidence="3" id="KW-0472">Membrane</keyword>
<name>A0ABX2K7R4_9MYCO</name>
<proteinExistence type="predicted"/>
<dbReference type="Pfam" id="PF00440">
    <property type="entry name" value="TetR_N"/>
    <property type="match status" value="1"/>
</dbReference>
<evidence type="ECO:0000256" key="3">
    <source>
        <dbReference type="SAM" id="Phobius"/>
    </source>
</evidence>
<feature type="DNA-binding region" description="H-T-H motif" evidence="2">
    <location>
        <begin position="29"/>
        <end position="48"/>
    </location>
</feature>
<evidence type="ECO:0000256" key="1">
    <source>
        <dbReference type="ARBA" id="ARBA00023125"/>
    </source>
</evidence>
<evidence type="ECO:0000313" key="5">
    <source>
        <dbReference type="EMBL" id="NTY63767.1"/>
    </source>
</evidence>
<keyword evidence="6" id="KW-1185">Reference proteome</keyword>
<dbReference type="SUPFAM" id="SSF46689">
    <property type="entry name" value="Homeodomain-like"/>
    <property type="match status" value="1"/>
</dbReference>
<dbReference type="PANTHER" id="PTHR30055:SF146">
    <property type="entry name" value="HTH-TYPE TRANSCRIPTIONAL DUAL REGULATOR CECR"/>
    <property type="match status" value="1"/>
</dbReference>
<accession>A0ABX2K7R4</accession>
<dbReference type="InterPro" id="IPR001647">
    <property type="entry name" value="HTH_TetR"/>
</dbReference>
<dbReference type="Proteomes" id="UP000708347">
    <property type="component" value="Unassembled WGS sequence"/>
</dbReference>
<dbReference type="InterPro" id="IPR009057">
    <property type="entry name" value="Homeodomain-like_sf"/>
</dbReference>
<evidence type="ECO:0000259" key="4">
    <source>
        <dbReference type="PROSITE" id="PS50977"/>
    </source>
</evidence>
<feature type="transmembrane region" description="Helical" evidence="3">
    <location>
        <begin position="102"/>
        <end position="122"/>
    </location>
</feature>
<dbReference type="PROSITE" id="PS50977">
    <property type="entry name" value="HTH_TETR_2"/>
    <property type="match status" value="1"/>
</dbReference>
<dbReference type="EMBL" id="VBSB01000036">
    <property type="protein sequence ID" value="NTY63767.1"/>
    <property type="molecule type" value="Genomic_DNA"/>
</dbReference>
<comment type="caution">
    <text evidence="5">The sequence shown here is derived from an EMBL/GenBank/DDBJ whole genome shotgun (WGS) entry which is preliminary data.</text>
</comment>
<dbReference type="InterPro" id="IPR050109">
    <property type="entry name" value="HTH-type_TetR-like_transc_reg"/>
</dbReference>
<feature type="transmembrane region" description="Helical" evidence="3">
    <location>
        <begin position="142"/>
        <end position="162"/>
    </location>
</feature>
<organism evidence="5 6">
    <name type="scientific">Mycolicibacterium sphagni</name>
    <dbReference type="NCBI Taxonomy" id="1786"/>
    <lineage>
        <taxon>Bacteria</taxon>
        <taxon>Bacillati</taxon>
        <taxon>Actinomycetota</taxon>
        <taxon>Actinomycetes</taxon>
        <taxon>Mycobacteriales</taxon>
        <taxon>Mycobacteriaceae</taxon>
        <taxon>Mycolicibacterium</taxon>
    </lineage>
</organism>
<feature type="domain" description="HTH tetR-type" evidence="4">
    <location>
        <begin position="6"/>
        <end position="66"/>
    </location>
</feature>
<evidence type="ECO:0000256" key="2">
    <source>
        <dbReference type="PROSITE-ProRule" id="PRU00335"/>
    </source>
</evidence>
<dbReference type="PRINTS" id="PR00455">
    <property type="entry name" value="HTHTETR"/>
</dbReference>
<keyword evidence="1 2" id="KW-0238">DNA-binding</keyword>
<gene>
    <name evidence="5" type="ORF">FEG63_30045</name>
</gene>
<keyword evidence="3" id="KW-1133">Transmembrane helix</keyword>
<dbReference type="PANTHER" id="PTHR30055">
    <property type="entry name" value="HTH-TYPE TRANSCRIPTIONAL REGULATOR RUTR"/>
    <property type="match status" value="1"/>
</dbReference>
<evidence type="ECO:0000313" key="6">
    <source>
        <dbReference type="Proteomes" id="UP000708347"/>
    </source>
</evidence>
<keyword evidence="3" id="KW-0812">Transmembrane</keyword>
<dbReference type="Gene3D" id="1.10.357.10">
    <property type="entry name" value="Tetracycline Repressor, domain 2"/>
    <property type="match status" value="1"/>
</dbReference>